<dbReference type="Pfam" id="PF06046">
    <property type="entry name" value="Sec6"/>
    <property type="match status" value="1"/>
</dbReference>
<evidence type="ECO:0000256" key="3">
    <source>
        <dbReference type="ARBA" id="ARBA00022483"/>
    </source>
</evidence>
<dbReference type="InterPro" id="IPR010326">
    <property type="entry name" value="EXOC3/Sec6"/>
</dbReference>
<dbReference type="EMBL" id="HBKQ01009456">
    <property type="protein sequence ID" value="CAE2215654.1"/>
    <property type="molecule type" value="Transcribed_RNA"/>
</dbReference>
<dbReference type="GO" id="GO:0051601">
    <property type="term" value="P:exocyst localization"/>
    <property type="evidence" value="ECO:0007669"/>
    <property type="project" value="TreeGrafter"/>
</dbReference>
<protein>
    <recommendedName>
        <fullName evidence="4">C2 domain-containing protein</fullName>
    </recommendedName>
</protein>
<keyword evidence="3" id="KW-0268">Exocytosis</keyword>
<accession>A0A7S4I1A8</accession>
<evidence type="ECO:0000256" key="2">
    <source>
        <dbReference type="ARBA" id="ARBA00022448"/>
    </source>
</evidence>
<dbReference type="PANTHER" id="PTHR21292">
    <property type="entry name" value="EXOCYST COMPLEX COMPONENT SEC6-RELATED"/>
    <property type="match status" value="1"/>
</dbReference>
<name>A0A7S4I1A8_9STRA</name>
<proteinExistence type="inferred from homology"/>
<dbReference type="GO" id="GO:0000145">
    <property type="term" value="C:exocyst"/>
    <property type="evidence" value="ECO:0007669"/>
    <property type="project" value="InterPro"/>
</dbReference>
<dbReference type="AlphaFoldDB" id="A0A7S4I1A8"/>
<dbReference type="GO" id="GO:0000149">
    <property type="term" value="F:SNARE binding"/>
    <property type="evidence" value="ECO:0007669"/>
    <property type="project" value="TreeGrafter"/>
</dbReference>
<dbReference type="SUPFAM" id="SSF49562">
    <property type="entry name" value="C2 domain (Calcium/lipid-binding domain, CaLB)"/>
    <property type="match status" value="1"/>
</dbReference>
<dbReference type="PROSITE" id="PS50004">
    <property type="entry name" value="C2"/>
    <property type="match status" value="1"/>
</dbReference>
<keyword evidence="2" id="KW-0813">Transport</keyword>
<dbReference type="CDD" id="cd00030">
    <property type="entry name" value="C2"/>
    <property type="match status" value="1"/>
</dbReference>
<dbReference type="InterPro" id="IPR000008">
    <property type="entry name" value="C2_dom"/>
</dbReference>
<dbReference type="InterPro" id="IPR042532">
    <property type="entry name" value="EXOC3/Sec6_C"/>
</dbReference>
<dbReference type="GO" id="GO:0006887">
    <property type="term" value="P:exocytosis"/>
    <property type="evidence" value="ECO:0007669"/>
    <property type="project" value="UniProtKB-KW"/>
</dbReference>
<dbReference type="Gene3D" id="2.60.40.150">
    <property type="entry name" value="C2 domain"/>
    <property type="match status" value="1"/>
</dbReference>
<dbReference type="PANTHER" id="PTHR21292:SF1">
    <property type="entry name" value="EXOCYST COMPLEX COMPONENT 3"/>
    <property type="match status" value="1"/>
</dbReference>
<dbReference type="InterPro" id="IPR035892">
    <property type="entry name" value="C2_domain_sf"/>
</dbReference>
<sequence length="877" mass="97836">MSPNNLVSLNVTVRVIQGRNLVAMDRSLVTRKMTSSDPYVRVLFGGETRGKTPVVKKTLNPRWDAAFSMTFDSGEADRIARAEADDRSQTIELRIIDEDAVLRDDPMGTVFIPLTPSDASATQWYSVERGRYGTKHYCKRACGELEVEVTTERIIGAQSDSMAVQKCLEEIRLKANMDPVLAAAEREAHSGASTNSAECRNSNKIVAFMRKALRKKNLSDRPPEGAIVRNQLAAGQTSSFRRVSEAAKLYGTVTDRYLAALADEEEDVGMVLGQVYDEIEARQLTKFCRYYAEDPPTNEPDKKSSTEMTKVLNAATKILTETIFFWEGDHDKSIGKLMLGPDFESNVAVDCVWVAAAVSICACQIADHAGGKEGCELPNLTVDELLDIIAWIHYFRGVMAKVDEEVCSSKLKLLERTFASVDFKDASSQPALFTSHERVTESEALERIAFACRALACIHACTRDELLVRTKATTLEWASRAYKAVQAVRRMEKDQHNSDGQQTLSTGLSFYTLHSLHETADGHLFTSFAEDIFTPMSIQLRTISNRLPMSSNVLPPLFAVVLSTVRSVQLQVGNNRLTTFERRCAAANDFERMGEAWERAISDILPELNKFEPMREQGANNEEKKEAQEHDALQGIISELVHTFASDAVRAAQSVVVSVFNPIRLNLEPDLFGQEWEDNHTNNELVKILTATIEDFLHDLDTYLGAYLLEKATESMISASIVFYIECLLKKAGGHGGKELSSFGNNSRALVRMKGDISIMRSYFEEIAQFTPSLNRTIDNEFKILDIVYEILSIAAGQSASEPSDFILLLHSHIKDARLTRKVVKDLWTLIAPEDKKQVKYFLAQMEPHMIPSSPIAPPERIPGFCLEGMATRIYSA</sequence>
<evidence type="ECO:0000313" key="5">
    <source>
        <dbReference type="EMBL" id="CAE2215654.1"/>
    </source>
</evidence>
<evidence type="ECO:0000259" key="4">
    <source>
        <dbReference type="PROSITE" id="PS50004"/>
    </source>
</evidence>
<reference evidence="5" key="1">
    <citation type="submission" date="2021-01" db="EMBL/GenBank/DDBJ databases">
        <authorList>
            <person name="Corre E."/>
            <person name="Pelletier E."/>
            <person name="Niang G."/>
            <person name="Scheremetjew M."/>
            <person name="Finn R."/>
            <person name="Kale V."/>
            <person name="Holt S."/>
            <person name="Cochrane G."/>
            <person name="Meng A."/>
            <person name="Brown T."/>
            <person name="Cohen L."/>
        </authorList>
    </citation>
    <scope>NUCLEOTIDE SEQUENCE</scope>
    <source>
        <strain evidence="5">Isolate 1302-5</strain>
    </source>
</reference>
<comment type="similarity">
    <text evidence="1">Belongs to the SEC6 family.</text>
</comment>
<feature type="domain" description="C2" evidence="4">
    <location>
        <begin position="1"/>
        <end position="129"/>
    </location>
</feature>
<dbReference type="SMART" id="SM00239">
    <property type="entry name" value="C2"/>
    <property type="match status" value="1"/>
</dbReference>
<organism evidence="5">
    <name type="scientific">Odontella aurita</name>
    <dbReference type="NCBI Taxonomy" id="265563"/>
    <lineage>
        <taxon>Eukaryota</taxon>
        <taxon>Sar</taxon>
        <taxon>Stramenopiles</taxon>
        <taxon>Ochrophyta</taxon>
        <taxon>Bacillariophyta</taxon>
        <taxon>Mediophyceae</taxon>
        <taxon>Biddulphiophycidae</taxon>
        <taxon>Eupodiscales</taxon>
        <taxon>Odontellaceae</taxon>
        <taxon>Odontella</taxon>
    </lineage>
</organism>
<gene>
    <name evidence="5" type="ORF">OAUR00152_LOCUS6336</name>
</gene>
<evidence type="ECO:0000256" key="1">
    <source>
        <dbReference type="ARBA" id="ARBA00009447"/>
    </source>
</evidence>
<dbReference type="Pfam" id="PF00168">
    <property type="entry name" value="C2"/>
    <property type="match status" value="1"/>
</dbReference>
<dbReference type="Gene3D" id="1.10.357.70">
    <property type="entry name" value="Exocyst complex component Sec6, C-terminal domain"/>
    <property type="match status" value="1"/>
</dbReference>